<gene>
    <name evidence="7" type="ORF">HMPREF3182_00931</name>
</gene>
<dbReference type="EMBL" id="LSDT01000043">
    <property type="protein sequence ID" value="KXB90850.1"/>
    <property type="molecule type" value="Genomic_DNA"/>
</dbReference>
<dbReference type="InterPro" id="IPR014777">
    <property type="entry name" value="4pyrrole_Mease_sub1"/>
</dbReference>
<keyword evidence="8" id="KW-1185">Reference proteome</keyword>
<evidence type="ECO:0000256" key="2">
    <source>
        <dbReference type="ARBA" id="ARBA00022573"/>
    </source>
</evidence>
<dbReference type="NCBIfam" id="TIGR01466">
    <property type="entry name" value="cobJ_cbiH"/>
    <property type="match status" value="1"/>
</dbReference>
<protein>
    <submittedName>
        <fullName evidence="7">Precorrin-3B C(17)-methyltransferase</fullName>
    </submittedName>
</protein>
<dbReference type="InterPro" id="IPR006363">
    <property type="entry name" value="Cbl_synth_CobJ/CibH_dom"/>
</dbReference>
<dbReference type="InterPro" id="IPR014776">
    <property type="entry name" value="4pyrrole_Mease_sub2"/>
</dbReference>
<feature type="domain" description="Tetrapyrrole methylase" evidence="6">
    <location>
        <begin position="12"/>
        <end position="216"/>
    </location>
</feature>
<dbReference type="GO" id="GO:0032259">
    <property type="term" value="P:methylation"/>
    <property type="evidence" value="ECO:0007669"/>
    <property type="project" value="UniProtKB-KW"/>
</dbReference>
<evidence type="ECO:0000256" key="3">
    <source>
        <dbReference type="ARBA" id="ARBA00022603"/>
    </source>
</evidence>
<dbReference type="CDD" id="cd11646">
    <property type="entry name" value="Precorrin_3B_C17_MT"/>
    <property type="match status" value="1"/>
</dbReference>
<dbReference type="PANTHER" id="PTHR47036">
    <property type="entry name" value="COBALT-FACTOR III C(17)-METHYLTRANSFERASE-RELATED"/>
    <property type="match status" value="1"/>
</dbReference>
<evidence type="ECO:0000259" key="6">
    <source>
        <dbReference type="Pfam" id="PF00590"/>
    </source>
</evidence>
<dbReference type="STRING" id="1588748.HMPREF3182_00931"/>
<dbReference type="Proteomes" id="UP000070160">
    <property type="component" value="Unassembled WGS sequence"/>
</dbReference>
<keyword evidence="4 7" id="KW-0808">Transferase</keyword>
<accession>A0A134CF87</accession>
<dbReference type="Pfam" id="PF00590">
    <property type="entry name" value="TP_methylase"/>
    <property type="match status" value="1"/>
</dbReference>
<comment type="pathway">
    <text evidence="1">Cofactor biosynthesis; adenosylcobalamin biosynthesis.</text>
</comment>
<dbReference type="PANTHER" id="PTHR47036:SF1">
    <property type="entry name" value="COBALT-FACTOR III C(17)-METHYLTRANSFERASE-RELATED"/>
    <property type="match status" value="1"/>
</dbReference>
<evidence type="ECO:0000256" key="5">
    <source>
        <dbReference type="ARBA" id="ARBA00022691"/>
    </source>
</evidence>
<dbReference type="PATRIC" id="fig|1588748.3.peg.895"/>
<name>A0A134CF87_9FIRM</name>
<proteinExistence type="predicted"/>
<reference evidence="8" key="1">
    <citation type="submission" date="2016-01" db="EMBL/GenBank/DDBJ databases">
        <authorList>
            <person name="Mitreva M."/>
            <person name="Pepin K.H."/>
            <person name="Mihindukulasuriya K.A."/>
            <person name="Fulton R."/>
            <person name="Fronick C."/>
            <person name="O'Laughlin M."/>
            <person name="Miner T."/>
            <person name="Herter B."/>
            <person name="Rosa B.A."/>
            <person name="Cordes M."/>
            <person name="Tomlinson C."/>
            <person name="Wollam A."/>
            <person name="Palsikar V.B."/>
            <person name="Mardis E.R."/>
            <person name="Wilson R.K."/>
        </authorList>
    </citation>
    <scope>NUCLEOTIDE SEQUENCE [LARGE SCALE GENOMIC DNA]</scope>
    <source>
        <strain evidence="8">KA00182</strain>
    </source>
</reference>
<dbReference type="InterPro" id="IPR035996">
    <property type="entry name" value="4pyrrol_Methylase_sf"/>
</dbReference>
<dbReference type="SUPFAM" id="SSF53790">
    <property type="entry name" value="Tetrapyrrole methylase"/>
    <property type="match status" value="1"/>
</dbReference>
<organism evidence="7 8">
    <name type="scientific">Megasphaera hutchinsoni</name>
    <dbReference type="NCBI Taxonomy" id="1588748"/>
    <lineage>
        <taxon>Bacteria</taxon>
        <taxon>Bacillati</taxon>
        <taxon>Bacillota</taxon>
        <taxon>Negativicutes</taxon>
        <taxon>Veillonellales</taxon>
        <taxon>Veillonellaceae</taxon>
        <taxon>Megasphaera</taxon>
    </lineage>
</organism>
<evidence type="ECO:0000313" key="8">
    <source>
        <dbReference type="Proteomes" id="UP000070160"/>
    </source>
</evidence>
<keyword evidence="5" id="KW-0949">S-adenosyl-L-methionine</keyword>
<dbReference type="Gene3D" id="3.40.1010.10">
    <property type="entry name" value="Cobalt-precorrin-4 Transmethylase, Domain 1"/>
    <property type="match status" value="1"/>
</dbReference>
<evidence type="ECO:0000313" key="7">
    <source>
        <dbReference type="EMBL" id="KXB90850.1"/>
    </source>
</evidence>
<sequence length="250" mass="27687">MVKRGEYMQKIVYVVGIGPGDSRMMTREAWDILTQCEYIVGYTTYVALIRSLFPQATFVTMGMRKEKERCREALRLAELGHKVALISSGDAGVYGMAGIIRELGVDYPHVTIQGVPGVTVALSGAALLGAPLVHDTCFISLSDALTSWEIIEKRLKYAAMGDFVIVLYNPASKRRPDYVQRAYHLIAPYRQQTTPIGIVQQVGRIGEKAWIATLKAMETLAVDMFTTIFIGNSQTKVIEGKMVTPRGYSL</sequence>
<evidence type="ECO:0000256" key="1">
    <source>
        <dbReference type="ARBA" id="ARBA00004953"/>
    </source>
</evidence>
<comment type="caution">
    <text evidence="7">The sequence shown here is derived from an EMBL/GenBank/DDBJ whole genome shotgun (WGS) entry which is preliminary data.</text>
</comment>
<dbReference type="Gene3D" id="3.30.950.10">
    <property type="entry name" value="Methyltransferase, Cobalt-precorrin-4 Transmethylase, Domain 2"/>
    <property type="match status" value="1"/>
</dbReference>
<dbReference type="UniPathway" id="UPA00148"/>
<dbReference type="InterPro" id="IPR051810">
    <property type="entry name" value="Precorrin_MeTrfase"/>
</dbReference>
<dbReference type="InterPro" id="IPR000878">
    <property type="entry name" value="4pyrrol_Mease"/>
</dbReference>
<evidence type="ECO:0000256" key="4">
    <source>
        <dbReference type="ARBA" id="ARBA00022679"/>
    </source>
</evidence>
<keyword evidence="2" id="KW-0169">Cobalamin biosynthesis</keyword>
<dbReference type="AlphaFoldDB" id="A0A134CF87"/>
<dbReference type="GO" id="GO:0008168">
    <property type="term" value="F:methyltransferase activity"/>
    <property type="evidence" value="ECO:0007669"/>
    <property type="project" value="UniProtKB-KW"/>
</dbReference>
<keyword evidence="3 7" id="KW-0489">Methyltransferase</keyword>
<dbReference type="GO" id="GO:0009236">
    <property type="term" value="P:cobalamin biosynthetic process"/>
    <property type="evidence" value="ECO:0007669"/>
    <property type="project" value="UniProtKB-UniPathway"/>
</dbReference>